<dbReference type="InterPro" id="IPR005123">
    <property type="entry name" value="Oxoglu/Fe-dep_dioxygenase_dom"/>
</dbReference>
<dbReference type="InterPro" id="IPR026992">
    <property type="entry name" value="DIOX_N"/>
</dbReference>
<dbReference type="RefSeq" id="XP_016224924.1">
    <property type="nucleotide sequence ID" value="XM_016369136.1"/>
</dbReference>
<dbReference type="HOGENOM" id="CLU_010119_6_3_1"/>
<evidence type="ECO:0000259" key="3">
    <source>
        <dbReference type="PROSITE" id="PS51471"/>
    </source>
</evidence>
<evidence type="ECO:0000313" key="5">
    <source>
        <dbReference type="Proteomes" id="UP000054302"/>
    </source>
</evidence>
<dbReference type="VEuPathDB" id="FungiDB:PV10_04567"/>
<dbReference type="PRINTS" id="PR00682">
    <property type="entry name" value="IPNSYNTHASE"/>
</dbReference>
<dbReference type="GO" id="GO:0046872">
    <property type="term" value="F:metal ion binding"/>
    <property type="evidence" value="ECO:0007669"/>
    <property type="project" value="UniProtKB-KW"/>
</dbReference>
<dbReference type="EMBL" id="KN847522">
    <property type="protein sequence ID" value="KIV93350.1"/>
    <property type="molecule type" value="Genomic_DNA"/>
</dbReference>
<dbReference type="Pfam" id="PF03171">
    <property type="entry name" value="2OG-FeII_Oxy"/>
    <property type="match status" value="1"/>
</dbReference>
<dbReference type="STRING" id="212818.A0A0D1WVG9"/>
<evidence type="ECO:0000256" key="2">
    <source>
        <dbReference type="RuleBase" id="RU003682"/>
    </source>
</evidence>
<keyword evidence="2" id="KW-0408">Iron</keyword>
<organism evidence="4 5">
    <name type="scientific">Exophiala mesophila</name>
    <name type="common">Black yeast-like fungus</name>
    <dbReference type="NCBI Taxonomy" id="212818"/>
    <lineage>
        <taxon>Eukaryota</taxon>
        <taxon>Fungi</taxon>
        <taxon>Dikarya</taxon>
        <taxon>Ascomycota</taxon>
        <taxon>Pezizomycotina</taxon>
        <taxon>Eurotiomycetes</taxon>
        <taxon>Chaetothyriomycetidae</taxon>
        <taxon>Chaetothyriales</taxon>
        <taxon>Herpotrichiellaceae</taxon>
        <taxon>Exophiala</taxon>
    </lineage>
</organism>
<dbReference type="PANTHER" id="PTHR47990">
    <property type="entry name" value="2-OXOGLUTARATE (2OG) AND FE(II)-DEPENDENT OXYGENASE SUPERFAMILY PROTEIN-RELATED"/>
    <property type="match status" value="1"/>
</dbReference>
<keyword evidence="2" id="KW-0479">Metal-binding</keyword>
<accession>A0A0D1WVG9</accession>
<evidence type="ECO:0000256" key="1">
    <source>
        <dbReference type="ARBA" id="ARBA00008056"/>
    </source>
</evidence>
<name>A0A0D1WVG9_EXOME</name>
<keyword evidence="5" id="KW-1185">Reference proteome</keyword>
<proteinExistence type="inferred from homology"/>
<dbReference type="GO" id="GO:0044283">
    <property type="term" value="P:small molecule biosynthetic process"/>
    <property type="evidence" value="ECO:0007669"/>
    <property type="project" value="UniProtKB-ARBA"/>
</dbReference>
<dbReference type="OrthoDB" id="288590at2759"/>
<dbReference type="PROSITE" id="PS51471">
    <property type="entry name" value="FE2OG_OXY"/>
    <property type="match status" value="1"/>
</dbReference>
<sequence>MGSLAEAPSNLQIPLIDISGYLAGDATQAKKIASELRSACMAPGFFQITGHQVPASLRAELLSKLSQFFALPASTKQALHRSQSKCLRGYETVGEQKLEGGFSDQKEGFMIGPDFPADALFLQGPNQWPAEEDAPGLRQVYTAYFEEILNLSKTMFRLMALSLNLEETYFDEFVGSKDSISMCRAHRYPPTTPEMANKSRGIGAHTDFGALTLLMQDDIGGLEVFHKPSETWHQVTPIKDAFVVNIGDMMERWTNNMYTSTLHRVISPVSTKDRYSVAFFNEGLGHQLIECIPTCLQPGEKPRHEPIRAEDHLRARYGNSY</sequence>
<dbReference type="Gene3D" id="2.60.120.330">
    <property type="entry name" value="B-lactam Antibiotic, Isopenicillin N Synthase, Chain"/>
    <property type="match status" value="1"/>
</dbReference>
<dbReference type="OMA" id="YKETFAR"/>
<dbReference type="Pfam" id="PF14226">
    <property type="entry name" value="DIOX_N"/>
    <property type="match status" value="1"/>
</dbReference>
<dbReference type="InterPro" id="IPR027443">
    <property type="entry name" value="IPNS-like_sf"/>
</dbReference>
<reference evidence="4 5" key="1">
    <citation type="submission" date="2015-01" db="EMBL/GenBank/DDBJ databases">
        <title>The Genome Sequence of Exophiala mesophila CBS40295.</title>
        <authorList>
            <consortium name="The Broad Institute Genomics Platform"/>
            <person name="Cuomo C."/>
            <person name="de Hoog S."/>
            <person name="Gorbushina A."/>
            <person name="Stielow B."/>
            <person name="Teixiera M."/>
            <person name="Abouelleil A."/>
            <person name="Chapman S.B."/>
            <person name="Priest M."/>
            <person name="Young S.K."/>
            <person name="Wortman J."/>
            <person name="Nusbaum C."/>
            <person name="Birren B."/>
        </authorList>
    </citation>
    <scope>NUCLEOTIDE SEQUENCE [LARGE SCALE GENOMIC DNA]</scope>
    <source>
        <strain evidence="4 5">CBS 40295</strain>
    </source>
</reference>
<dbReference type="SUPFAM" id="SSF51197">
    <property type="entry name" value="Clavaminate synthase-like"/>
    <property type="match status" value="1"/>
</dbReference>
<comment type="similarity">
    <text evidence="1 2">Belongs to the iron/ascorbate-dependent oxidoreductase family.</text>
</comment>
<gene>
    <name evidence="4" type="ORF">PV10_04567</name>
</gene>
<dbReference type="Proteomes" id="UP000054302">
    <property type="component" value="Unassembled WGS sequence"/>
</dbReference>
<dbReference type="InterPro" id="IPR044861">
    <property type="entry name" value="IPNS-like_FE2OG_OXY"/>
</dbReference>
<dbReference type="AlphaFoldDB" id="A0A0D1WVG9"/>
<feature type="domain" description="Fe2OG dioxygenase" evidence="3">
    <location>
        <begin position="179"/>
        <end position="283"/>
    </location>
</feature>
<dbReference type="GeneID" id="27322412"/>
<dbReference type="InterPro" id="IPR050231">
    <property type="entry name" value="Iron_ascorbate_oxido_reductase"/>
</dbReference>
<dbReference type="GO" id="GO:0016491">
    <property type="term" value="F:oxidoreductase activity"/>
    <property type="evidence" value="ECO:0007669"/>
    <property type="project" value="UniProtKB-KW"/>
</dbReference>
<protein>
    <recommendedName>
        <fullName evidence="3">Fe2OG dioxygenase domain-containing protein</fullName>
    </recommendedName>
</protein>
<evidence type="ECO:0000313" key="4">
    <source>
        <dbReference type="EMBL" id="KIV93350.1"/>
    </source>
</evidence>
<keyword evidence="2" id="KW-0560">Oxidoreductase</keyword>